<name>A0A0K2CMX6_9CAUD</name>
<dbReference type="RefSeq" id="YP_009199103.1">
    <property type="nucleotide sequence ID" value="NC_028805.1"/>
</dbReference>
<evidence type="ECO:0000313" key="2">
    <source>
        <dbReference type="Proteomes" id="UP000208104"/>
    </source>
</evidence>
<protein>
    <submittedName>
        <fullName evidence="1">Putative major virion structural protein</fullName>
    </submittedName>
</protein>
<organism evidence="1 2">
    <name type="scientific">Brevibacillus phage Jenst</name>
    <dbReference type="NCBI Taxonomy" id="1691954"/>
    <lineage>
        <taxon>Viruses</taxon>
        <taxon>Duplodnaviria</taxon>
        <taxon>Heunggongvirae</taxon>
        <taxon>Uroviricota</taxon>
        <taxon>Caudoviricetes</taxon>
        <taxon>Jenstvirus</taxon>
        <taxon>Jenstvirus jenst</taxon>
    </lineage>
</organism>
<proteinExistence type="predicted"/>
<dbReference type="GeneID" id="26625990"/>
<keyword evidence="2" id="KW-1185">Reference proteome</keyword>
<sequence length="486" mass="54329">MLFIDTTPASFTPRVTEADIQPRLGDLLKTAGWKVAANFKKVVFDAVLTNPVVGLNDSASIPIYVAEHFIYANKENKMFGVAVMGTWAQNLGQLRKMNKSPEPSTNGGATLEIFGEWATNEFRKYRSPQTLYIYMVEDLKGLIPNSPDIVLGWDTNSADTFKRAVLDIEVEASEWTGSPGIFRVSSAEGGRMQSPIMQAGLRTHLLENYYDEDYHYAIQNTNWWHDSEISIKGHLDETNLFFIVQCDNVPAPEGNLVPVIPLYFGKLDPLEEGDNAYALFTGSVPIVSTVGNLESKLEAIAKYDYDDTTKKTPNIMPLMKTYPKFPANGLDNVMVSRGKLGARYQAHYLSWNAPANGIEPARTSVDGRDYPRAWNNAENPLYKYSFNPSRYSQKVHTSKVYVIHPEEGVRGSLKGTIGLSAMSFNANKLRVKKTHCPEQFDVFRYFLVEGVSPLTKKPGTQYRPMGIGLYFNTVDDEGNEVTPPTP</sequence>
<dbReference type="EMBL" id="KT151955">
    <property type="protein sequence ID" value="ALA07172.1"/>
    <property type="molecule type" value="Genomic_DNA"/>
</dbReference>
<reference evidence="1 2" key="1">
    <citation type="journal article" date="2015" name="Genome Announc.">
        <title>Genome Sequences of Five Additional Brevibacillus laterosporus Bacteriophages.</title>
        <authorList>
            <person name="Merrill B.D."/>
            <person name="Berg J.A."/>
            <person name="Graves K.A."/>
            <person name="Ward A.T."/>
            <person name="Hilton J.A."/>
            <person name="Wake B.N."/>
            <person name="Grose J.H."/>
            <person name="Breakwell D.P."/>
            <person name="Burnett S.H."/>
        </authorList>
    </citation>
    <scope>NUCLEOTIDE SEQUENCE [LARGE SCALE GENOMIC DNA]</scope>
</reference>
<evidence type="ECO:0000313" key="1">
    <source>
        <dbReference type="EMBL" id="ALA07172.1"/>
    </source>
</evidence>
<accession>A0A0K2CMX6</accession>
<dbReference type="Proteomes" id="UP000208104">
    <property type="component" value="Segment"/>
</dbReference>
<gene>
    <name evidence="1" type="ORF">JENST_42</name>
</gene>
<dbReference type="KEGG" id="vg:26625990"/>